<dbReference type="NCBIfam" id="TIGR01891">
    <property type="entry name" value="amidohydrolases"/>
    <property type="match status" value="1"/>
</dbReference>
<sequence length="381" mass="42016">MNPIKYIDLHKNAILETYHDLHSLAEPSWGEEKTSKYIRNRLVEAGFHVKTFQAHYGLIAELKGELETVVAVRADMDALVQEVEGVVRANHSCGHDAHSTMVLFTALALATSGIKPKHTIRFIFQPAEEKGEGALQMMEDGALENVISLFGIHVRPKSEVPFLHASPVIIHGSAETIRGTFKGRQAHASRPQDGINAIEMATLLVMKLKAIKIETDTPFSIKMTQLQTENEASNVIPETATFTLDVRAQTNEVMELLNETVTYIFSEIIDETKGTMTWSMEEFVPAAVLHEGATEIVARAIADILGAKNVVPKCISNGGEDFHFYTNRYPNIAATMIGLGCDLNFGLHHPQMNFNLDALHYGSKILVQSVLIALEEGTTSI</sequence>
<keyword evidence="1" id="KW-0464">Manganese</keyword>
<dbReference type="SUPFAM" id="SSF55031">
    <property type="entry name" value="Bacterial exopeptidase dimerisation domain"/>
    <property type="match status" value="1"/>
</dbReference>
<dbReference type="PIRSF" id="PIRSF005962">
    <property type="entry name" value="Pept_M20D_amidohydro"/>
    <property type="match status" value="1"/>
</dbReference>
<dbReference type="InterPro" id="IPR017439">
    <property type="entry name" value="Amidohydrolase"/>
</dbReference>
<dbReference type="InterPro" id="IPR036264">
    <property type="entry name" value="Bact_exopeptidase_dim_dom"/>
</dbReference>
<dbReference type="InterPro" id="IPR011650">
    <property type="entry name" value="Peptidase_M20_dimer"/>
</dbReference>
<comment type="cofactor">
    <cofactor evidence="1">
        <name>Mn(2+)</name>
        <dbReference type="ChEBI" id="CHEBI:29035"/>
    </cofactor>
    <text evidence="1">The Mn(2+) ion enhances activity.</text>
</comment>
<keyword evidence="4" id="KW-1185">Reference proteome</keyword>
<dbReference type="PANTHER" id="PTHR11014:SF122">
    <property type="entry name" value="AMIDOHYDROLASE AMHX"/>
    <property type="match status" value="1"/>
</dbReference>
<comment type="caution">
    <text evidence="3">The sequence shown here is derived from an EMBL/GenBank/DDBJ whole genome shotgun (WGS) entry which is preliminary data.</text>
</comment>
<feature type="domain" description="Peptidase M20 dimerisation" evidence="2">
    <location>
        <begin position="180"/>
        <end position="267"/>
    </location>
</feature>
<evidence type="ECO:0000259" key="2">
    <source>
        <dbReference type="Pfam" id="PF07687"/>
    </source>
</evidence>
<dbReference type="Pfam" id="PF01546">
    <property type="entry name" value="Peptidase_M20"/>
    <property type="match status" value="1"/>
</dbReference>
<dbReference type="PANTHER" id="PTHR11014">
    <property type="entry name" value="PEPTIDASE M20 FAMILY MEMBER"/>
    <property type="match status" value="1"/>
</dbReference>
<gene>
    <name evidence="3" type="primary">amhX</name>
    <name evidence="3" type="ORF">GCM10007380_24720</name>
</gene>
<feature type="binding site" evidence="1">
    <location>
        <position position="129"/>
    </location>
    <ligand>
        <name>Mn(2+)</name>
        <dbReference type="ChEBI" id="CHEBI:29035"/>
        <label>2</label>
    </ligand>
</feature>
<dbReference type="AlphaFoldDB" id="A0A8J3EZU0"/>
<accession>A0A8J3EZU0</accession>
<evidence type="ECO:0000313" key="3">
    <source>
        <dbReference type="EMBL" id="GGI14791.1"/>
    </source>
</evidence>
<dbReference type="Proteomes" id="UP000626244">
    <property type="component" value="Unassembled WGS sequence"/>
</dbReference>
<feature type="binding site" evidence="1">
    <location>
        <position position="348"/>
    </location>
    <ligand>
        <name>Mn(2+)</name>
        <dbReference type="ChEBI" id="CHEBI:29035"/>
        <label>2</label>
    </ligand>
</feature>
<feature type="binding site" evidence="1">
    <location>
        <position position="95"/>
    </location>
    <ligand>
        <name>Mn(2+)</name>
        <dbReference type="ChEBI" id="CHEBI:29035"/>
        <label>2</label>
    </ligand>
</feature>
<proteinExistence type="predicted"/>
<dbReference type="GO" id="GO:0016787">
    <property type="term" value="F:hydrolase activity"/>
    <property type="evidence" value="ECO:0007669"/>
    <property type="project" value="InterPro"/>
</dbReference>
<evidence type="ECO:0000256" key="1">
    <source>
        <dbReference type="PIRSR" id="PIRSR005962-1"/>
    </source>
</evidence>
<reference evidence="4" key="1">
    <citation type="journal article" date="2019" name="Int. J. Syst. Evol. Microbiol.">
        <title>The Global Catalogue of Microorganisms (GCM) 10K type strain sequencing project: providing services to taxonomists for standard genome sequencing and annotation.</title>
        <authorList>
            <consortium name="The Broad Institute Genomics Platform"/>
            <consortium name="The Broad Institute Genome Sequencing Center for Infectious Disease"/>
            <person name="Wu L."/>
            <person name="Ma J."/>
        </authorList>
    </citation>
    <scope>NUCLEOTIDE SEQUENCE [LARGE SCALE GENOMIC DNA]</scope>
    <source>
        <strain evidence="4">CGMCC 1.14993</strain>
    </source>
</reference>
<dbReference type="SUPFAM" id="SSF53187">
    <property type="entry name" value="Zn-dependent exopeptidases"/>
    <property type="match status" value="1"/>
</dbReference>
<dbReference type="EMBL" id="BMHB01000001">
    <property type="protein sequence ID" value="GGI14791.1"/>
    <property type="molecule type" value="Genomic_DNA"/>
</dbReference>
<dbReference type="GO" id="GO:0046872">
    <property type="term" value="F:metal ion binding"/>
    <property type="evidence" value="ECO:0007669"/>
    <property type="project" value="UniProtKB-KW"/>
</dbReference>
<feature type="binding site" evidence="1">
    <location>
        <position position="153"/>
    </location>
    <ligand>
        <name>Mn(2+)</name>
        <dbReference type="ChEBI" id="CHEBI:29035"/>
        <label>2</label>
    </ligand>
</feature>
<dbReference type="Pfam" id="PF07687">
    <property type="entry name" value="M20_dimer"/>
    <property type="match status" value="1"/>
</dbReference>
<name>A0A8J3EZU0_9BACI</name>
<feature type="binding site" evidence="1">
    <location>
        <position position="93"/>
    </location>
    <ligand>
        <name>Mn(2+)</name>
        <dbReference type="ChEBI" id="CHEBI:29035"/>
        <label>2</label>
    </ligand>
</feature>
<dbReference type="Gene3D" id="3.40.630.10">
    <property type="entry name" value="Zn peptidases"/>
    <property type="match status" value="1"/>
</dbReference>
<evidence type="ECO:0000313" key="4">
    <source>
        <dbReference type="Proteomes" id="UP000626244"/>
    </source>
</evidence>
<keyword evidence="1" id="KW-0479">Metal-binding</keyword>
<dbReference type="Gene3D" id="3.30.70.360">
    <property type="match status" value="1"/>
</dbReference>
<dbReference type="RefSeq" id="WP_088000060.1">
    <property type="nucleotide sequence ID" value="NZ_BMHB01000001.1"/>
</dbReference>
<protein>
    <submittedName>
        <fullName evidence="3">Amidohydrolase AmhX</fullName>
    </submittedName>
</protein>
<dbReference type="OrthoDB" id="9776731at2"/>
<dbReference type="InterPro" id="IPR002933">
    <property type="entry name" value="Peptidase_M20"/>
</dbReference>
<organism evidence="3 4">
    <name type="scientific">Gottfriedia solisilvae</name>
    <dbReference type="NCBI Taxonomy" id="1516104"/>
    <lineage>
        <taxon>Bacteria</taxon>
        <taxon>Bacillati</taxon>
        <taxon>Bacillota</taxon>
        <taxon>Bacilli</taxon>
        <taxon>Bacillales</taxon>
        <taxon>Bacillaceae</taxon>
        <taxon>Gottfriedia</taxon>
    </lineage>
</organism>